<name>A0A6J6DKI1_9ZZZZ</name>
<evidence type="ECO:0000313" key="2">
    <source>
        <dbReference type="EMBL" id="CAB4563399.1"/>
    </source>
</evidence>
<dbReference type="CDD" id="cd06587">
    <property type="entry name" value="VOC"/>
    <property type="match status" value="1"/>
</dbReference>
<dbReference type="EMBL" id="CAEZTJ010000026">
    <property type="protein sequence ID" value="CAB4563399.1"/>
    <property type="molecule type" value="Genomic_DNA"/>
</dbReference>
<gene>
    <name evidence="2" type="ORF">UFOPK1650_00318</name>
</gene>
<proteinExistence type="predicted"/>
<dbReference type="PROSITE" id="PS51819">
    <property type="entry name" value="VOC"/>
    <property type="match status" value="1"/>
</dbReference>
<dbReference type="AlphaFoldDB" id="A0A6J6DKI1"/>
<dbReference type="Gene3D" id="3.10.180.10">
    <property type="entry name" value="2,3-Dihydroxybiphenyl 1,2-Dioxygenase, domain 1"/>
    <property type="match status" value="2"/>
</dbReference>
<dbReference type="InterPro" id="IPR004360">
    <property type="entry name" value="Glyas_Fos-R_dOase_dom"/>
</dbReference>
<accession>A0A6J6DKI1</accession>
<protein>
    <submittedName>
        <fullName evidence="2">Unannotated protein</fullName>
    </submittedName>
</protein>
<dbReference type="InterPro" id="IPR037523">
    <property type="entry name" value="VOC_core"/>
</dbReference>
<dbReference type="InterPro" id="IPR029068">
    <property type="entry name" value="Glyas_Bleomycin-R_OHBP_Dase"/>
</dbReference>
<dbReference type="Pfam" id="PF00903">
    <property type="entry name" value="Glyoxalase"/>
    <property type="match status" value="1"/>
</dbReference>
<evidence type="ECO:0000259" key="1">
    <source>
        <dbReference type="PROSITE" id="PS51819"/>
    </source>
</evidence>
<feature type="domain" description="VOC" evidence="1">
    <location>
        <begin position="172"/>
        <end position="312"/>
    </location>
</feature>
<sequence length="314" mass="35147">MSTFQGVDHAGIGVADMDVAFDYWMHKLGFTEVFFDYTGPVPGLEEITKTKATKARIVMLGHKHTTRLGPGKVKLVQRLDTDQAPPYPAGIGYGEVGLAEVCLHTLHTEKIFRDLVDNHGVKSLMEPLSAAVGEQQIELDIAYFADPWMGKVELIDWKGLWTARPAEPRIEGVNHVAFGVHDMKVTTDFYKQLGFTDQIFESTEFFGPMAPWYQVGRALPGHHMTLWLSGKGAGIEPVRLTPLWEDCRGEWGHVGPMDFGIGVQNIKKAVAELKRLGIEMHSDIQTLDVGTSEFKYVYFKDPDDQYVSIVETSY</sequence>
<dbReference type="SUPFAM" id="SSF54593">
    <property type="entry name" value="Glyoxalase/Bleomycin resistance protein/Dihydroxybiphenyl dioxygenase"/>
    <property type="match status" value="2"/>
</dbReference>
<organism evidence="2">
    <name type="scientific">freshwater metagenome</name>
    <dbReference type="NCBI Taxonomy" id="449393"/>
    <lineage>
        <taxon>unclassified sequences</taxon>
        <taxon>metagenomes</taxon>
        <taxon>ecological metagenomes</taxon>
    </lineage>
</organism>
<reference evidence="2" key="1">
    <citation type="submission" date="2020-05" db="EMBL/GenBank/DDBJ databases">
        <authorList>
            <person name="Chiriac C."/>
            <person name="Salcher M."/>
            <person name="Ghai R."/>
            <person name="Kavagutti S V."/>
        </authorList>
    </citation>
    <scope>NUCLEOTIDE SEQUENCE</scope>
</reference>